<dbReference type="KEGG" id="aaa:Acav_1179"/>
<keyword evidence="5 9" id="KW-0816">Tricarboxylic acid cycle</keyword>
<keyword evidence="12" id="KW-1185">Reference proteome</keyword>
<dbReference type="NCBIfam" id="NF003603">
    <property type="entry name" value="PRK05257.1-1"/>
    <property type="match status" value="1"/>
</dbReference>
<keyword evidence="7 9" id="KW-0274">FAD</keyword>
<comment type="similarity">
    <text evidence="4 9">Belongs to the MQO family.</text>
</comment>
<dbReference type="NCBIfam" id="NF003611">
    <property type="entry name" value="PRK05257.3-2"/>
    <property type="match status" value="1"/>
</dbReference>
<dbReference type="EMBL" id="CP002521">
    <property type="protein sequence ID" value="ADX45101.1"/>
    <property type="molecule type" value="Genomic_DNA"/>
</dbReference>
<evidence type="ECO:0000256" key="3">
    <source>
        <dbReference type="ARBA" id="ARBA00005012"/>
    </source>
</evidence>
<proteinExistence type="inferred from homology"/>
<evidence type="ECO:0000256" key="2">
    <source>
        <dbReference type="ARBA" id="ARBA00001974"/>
    </source>
</evidence>
<keyword evidence="8 9" id="KW-0560">Oxidoreductase</keyword>
<evidence type="ECO:0000256" key="8">
    <source>
        <dbReference type="ARBA" id="ARBA00023002"/>
    </source>
</evidence>
<feature type="transmembrane region" description="Helical" evidence="10">
    <location>
        <begin position="7"/>
        <end position="27"/>
    </location>
</feature>
<keyword evidence="10" id="KW-0472">Membrane</keyword>
<accession>F0QCV8</accession>
<dbReference type="RefSeq" id="WP_013593640.1">
    <property type="nucleotide sequence ID" value="NC_015138.1"/>
</dbReference>
<reference evidence="11" key="1">
    <citation type="submission" date="2011-02" db="EMBL/GenBank/DDBJ databases">
        <title>Complete sequence of Acidovorax avenae subsp. avenae ATCC 19860.</title>
        <authorList>
            <consortium name="US DOE Joint Genome Institute"/>
            <person name="Lucas S."/>
            <person name="Copeland A."/>
            <person name="Lapidus A."/>
            <person name="Cheng J.-F."/>
            <person name="Goodwin L."/>
            <person name="Pitluck S."/>
            <person name="Chertkov O."/>
            <person name="Held B."/>
            <person name="Detter J.C."/>
            <person name="Han C."/>
            <person name="Tapia R."/>
            <person name="Land M."/>
            <person name="Hauser L."/>
            <person name="Kyrpides N."/>
            <person name="Ivanova N."/>
            <person name="Ovchinnikova G."/>
            <person name="Pagani I."/>
            <person name="Gordon S."/>
            <person name="Woyke T."/>
        </authorList>
    </citation>
    <scope>NUCLEOTIDE SEQUENCE</scope>
    <source>
        <strain evidence="11">ATCC 19860</strain>
    </source>
</reference>
<evidence type="ECO:0000313" key="12">
    <source>
        <dbReference type="Proteomes" id="UP000002482"/>
    </source>
</evidence>
<dbReference type="SUPFAM" id="SSF51905">
    <property type="entry name" value="FAD/NAD(P)-binding domain"/>
    <property type="match status" value="1"/>
</dbReference>
<dbReference type="GO" id="GO:0006099">
    <property type="term" value="P:tricarboxylic acid cycle"/>
    <property type="evidence" value="ECO:0007669"/>
    <property type="project" value="UniProtKB-UniRule"/>
</dbReference>
<dbReference type="Proteomes" id="UP000002482">
    <property type="component" value="Chromosome"/>
</dbReference>
<dbReference type="NCBIfam" id="TIGR01320">
    <property type="entry name" value="mal_quin_oxido"/>
    <property type="match status" value="1"/>
</dbReference>
<dbReference type="OrthoDB" id="9763983at2"/>
<dbReference type="NCBIfam" id="NF003606">
    <property type="entry name" value="PRK05257.2-1"/>
    <property type="match status" value="1"/>
</dbReference>
<dbReference type="GeneID" id="34238477"/>
<dbReference type="Pfam" id="PF06039">
    <property type="entry name" value="Mqo"/>
    <property type="match status" value="1"/>
</dbReference>
<evidence type="ECO:0000256" key="10">
    <source>
        <dbReference type="SAM" id="Phobius"/>
    </source>
</evidence>
<dbReference type="NCBIfam" id="NF009875">
    <property type="entry name" value="PRK13339.1"/>
    <property type="match status" value="1"/>
</dbReference>
<evidence type="ECO:0000256" key="4">
    <source>
        <dbReference type="ARBA" id="ARBA00006389"/>
    </source>
</evidence>
<comment type="pathway">
    <text evidence="3 9">Carbohydrate metabolism; tricarboxylic acid cycle; oxaloacetate from (S)-malate (quinone route): step 1/1.</text>
</comment>
<dbReference type="HAMAP" id="MF_00212">
    <property type="entry name" value="MQO"/>
    <property type="match status" value="1"/>
</dbReference>
<dbReference type="InterPro" id="IPR006231">
    <property type="entry name" value="MQO"/>
</dbReference>
<comment type="catalytic activity">
    <reaction evidence="1 9">
        <text>(S)-malate + a quinone = a quinol + oxaloacetate</text>
        <dbReference type="Rhea" id="RHEA:46012"/>
        <dbReference type="ChEBI" id="CHEBI:15589"/>
        <dbReference type="ChEBI" id="CHEBI:16452"/>
        <dbReference type="ChEBI" id="CHEBI:24646"/>
        <dbReference type="ChEBI" id="CHEBI:132124"/>
        <dbReference type="EC" id="1.1.5.4"/>
    </reaction>
</comment>
<dbReference type="GO" id="GO:0008924">
    <property type="term" value="F:L-malate dehydrogenase (quinone) activity"/>
    <property type="evidence" value="ECO:0007669"/>
    <property type="project" value="UniProtKB-UniRule"/>
</dbReference>
<keyword evidence="10" id="KW-0812">Transmembrane</keyword>
<gene>
    <name evidence="9" type="primary">mqo</name>
    <name evidence="11" type="ordered locus">Acav_1179</name>
</gene>
<dbReference type="UniPathway" id="UPA00223">
    <property type="reaction ID" value="UER01008"/>
</dbReference>
<dbReference type="PANTHER" id="PTHR43104:SF2">
    <property type="entry name" value="L-2-HYDROXYGLUTARATE DEHYDROGENASE, MITOCHONDRIAL"/>
    <property type="match status" value="1"/>
</dbReference>
<organism evidence="11 12">
    <name type="scientific">Paracidovorax avenae (strain ATCC 19860 / DSM 7227 / CCUG 15838 / JCM 20985 / LMG 2117 / NCPPB 1011)</name>
    <name type="common">Acidovorax avenae</name>
    <dbReference type="NCBI Taxonomy" id="643561"/>
    <lineage>
        <taxon>Bacteria</taxon>
        <taxon>Pseudomonadati</taxon>
        <taxon>Pseudomonadota</taxon>
        <taxon>Betaproteobacteria</taxon>
        <taxon>Burkholderiales</taxon>
        <taxon>Comamonadaceae</taxon>
        <taxon>Paracidovorax</taxon>
    </lineage>
</organism>
<dbReference type="AlphaFoldDB" id="F0QCV8"/>
<dbReference type="NCBIfam" id="NF003605">
    <property type="entry name" value="PRK05257.1-4"/>
    <property type="match status" value="1"/>
</dbReference>
<protein>
    <recommendedName>
        <fullName evidence="9">Probable malate:quinone oxidoreductase</fullName>
        <ecNumber evidence="9">1.1.5.4</ecNumber>
    </recommendedName>
    <alternativeName>
        <fullName evidence="9">MQO</fullName>
    </alternativeName>
    <alternativeName>
        <fullName evidence="9">Malate dehydrogenase [quinone]</fullName>
    </alternativeName>
</protein>
<keyword evidence="10" id="KW-1133">Transmembrane helix</keyword>
<dbReference type="EC" id="1.1.5.4" evidence="9"/>
<evidence type="ECO:0000256" key="5">
    <source>
        <dbReference type="ARBA" id="ARBA00022532"/>
    </source>
</evidence>
<dbReference type="InterPro" id="IPR036188">
    <property type="entry name" value="FAD/NAD-bd_sf"/>
</dbReference>
<evidence type="ECO:0000256" key="1">
    <source>
        <dbReference type="ARBA" id="ARBA00001139"/>
    </source>
</evidence>
<dbReference type="PANTHER" id="PTHR43104">
    <property type="entry name" value="L-2-HYDROXYGLUTARATE DEHYDROGENASE, MITOCHONDRIAL"/>
    <property type="match status" value="1"/>
</dbReference>
<dbReference type="HOGENOM" id="CLU_028151_0_0_4"/>
<dbReference type="Gene3D" id="3.30.9.10">
    <property type="entry name" value="D-Amino Acid Oxidase, subunit A, domain 2"/>
    <property type="match status" value="1"/>
</dbReference>
<dbReference type="Gene3D" id="3.50.50.60">
    <property type="entry name" value="FAD/NAD(P)-binding domain"/>
    <property type="match status" value="1"/>
</dbReference>
<evidence type="ECO:0000313" key="11">
    <source>
        <dbReference type="EMBL" id="ADX45101.1"/>
    </source>
</evidence>
<name>F0QCV8_PARA1</name>
<evidence type="ECO:0000256" key="6">
    <source>
        <dbReference type="ARBA" id="ARBA00022630"/>
    </source>
</evidence>
<sequence>MKKTIKALSGTLLVLALAAVLFLYWPLFPRSVPPAENDQPIDVAMVGAGTMSTTLATYLQELQPDWKIQVFERLDGVALESSNGWNNAGTGHSGFAELNYTPQLPDGSIETKRAVGIAEQFEVSRQFWAHQIGRGAMQAPGTFINPTPHMSFVWGDDNIAYLRKRHAALVRNPLFYGMQYSEDQAQIRKWAPLMIEGRDPAQKVAATYMPLGTDVNYGAVTNQLMAGLRKSPNFTLSLQQEVRALRQNADKTWNVTVAQLAEGGKEKTIKARFVFVGAGGAALKLLQASGIPESKNYAGFPVGGQFLATENPELTARHDVKAYGIASTGSPPMSVPHMDARNLDGKPVVLFGPFALATTKFLKNGSWFDLFSSVTHDNLVGMLRVGIHNLDLVKYLLQQAELTDEDRYKELQAYFPQARREDWRLITAGQRVQVIKRDPEKGAVLQFGTEVVTDADGTIAALMGASPGASTAPYIMLNLMAKAFPRQMTDAGWKPRLQQIIPSYGRKINDSPATTNEIRRMTSTALHLPYLDVPADLAPSATQPAAPAAAAPAAPASAAPRVLNKDMQAL</sequence>
<evidence type="ECO:0000256" key="7">
    <source>
        <dbReference type="ARBA" id="ARBA00022827"/>
    </source>
</evidence>
<evidence type="ECO:0000256" key="9">
    <source>
        <dbReference type="HAMAP-Rule" id="MF_00212"/>
    </source>
</evidence>
<keyword evidence="6 9" id="KW-0285">Flavoprotein</keyword>
<dbReference type="GO" id="GO:0047545">
    <property type="term" value="F:(S)-2-hydroxyglutarate dehydrogenase activity"/>
    <property type="evidence" value="ECO:0007669"/>
    <property type="project" value="TreeGrafter"/>
</dbReference>
<comment type="cofactor">
    <cofactor evidence="2 9">
        <name>FAD</name>
        <dbReference type="ChEBI" id="CHEBI:57692"/>
    </cofactor>
</comment>